<feature type="transmembrane region" description="Helical" evidence="1">
    <location>
        <begin position="145"/>
        <end position="172"/>
    </location>
</feature>
<dbReference type="Pfam" id="PF13795">
    <property type="entry name" value="HupE_UreJ_2"/>
    <property type="match status" value="1"/>
</dbReference>
<feature type="transmembrane region" description="Helical" evidence="1">
    <location>
        <begin position="115"/>
        <end position="133"/>
    </location>
</feature>
<dbReference type="EMBL" id="CADCUR010000219">
    <property type="protein sequence ID" value="CAA9412355.1"/>
    <property type="molecule type" value="Genomic_DNA"/>
</dbReference>
<accession>A0A6J4PGP0</accession>
<dbReference type="InterPro" id="IPR032809">
    <property type="entry name" value="Put_HupE_UreJ"/>
</dbReference>
<keyword evidence="1" id="KW-0472">Membrane</keyword>
<keyword evidence="1" id="KW-1133">Transmembrane helix</keyword>
<feature type="transmembrane region" description="Helical" evidence="1">
    <location>
        <begin position="60"/>
        <end position="80"/>
    </location>
</feature>
<sequence>MEKGDLQQAFGGMVKLGMQHIKEGTDHLLFLLVLLLPATLLTNGKWWGDFGGSRNSLFRLLKIVTAFTVGHSLTLLVGALDLFRVPQQPIEVLIAVSILISAVHAVRPIFPGKEMYVAAGFGLIHGLAFAAALSELHLTPSAMALSILGFNIGIELMQLFVVALVVPWLMLLSQTTFYSALRMAGAVAATIAAIAWIVERITGNPNQIAVFVQNVSQYAHLGIFALAFLALLAFGLQYNKRIRLNEQQPKRG</sequence>
<protein>
    <recommendedName>
        <fullName evidence="3">HupE/UreJ family protein</fullName>
    </recommendedName>
</protein>
<feature type="transmembrane region" description="Helical" evidence="1">
    <location>
        <begin position="92"/>
        <end position="110"/>
    </location>
</feature>
<evidence type="ECO:0008006" key="3">
    <source>
        <dbReference type="Google" id="ProtNLM"/>
    </source>
</evidence>
<keyword evidence="1" id="KW-0812">Transmembrane</keyword>
<evidence type="ECO:0000256" key="1">
    <source>
        <dbReference type="SAM" id="Phobius"/>
    </source>
</evidence>
<feature type="transmembrane region" description="Helical" evidence="1">
    <location>
        <begin position="218"/>
        <end position="236"/>
    </location>
</feature>
<evidence type="ECO:0000313" key="2">
    <source>
        <dbReference type="EMBL" id="CAA9412355.1"/>
    </source>
</evidence>
<gene>
    <name evidence="2" type="ORF">AVDCRST_MAG74-2333</name>
</gene>
<feature type="transmembrane region" description="Helical" evidence="1">
    <location>
        <begin position="28"/>
        <end position="48"/>
    </location>
</feature>
<proteinExistence type="predicted"/>
<dbReference type="AlphaFoldDB" id="A0A6J4PGP0"/>
<organism evidence="2">
    <name type="scientific">uncultured Pyrinomonadaceae bacterium</name>
    <dbReference type="NCBI Taxonomy" id="2283094"/>
    <lineage>
        <taxon>Bacteria</taxon>
        <taxon>Pseudomonadati</taxon>
        <taxon>Acidobacteriota</taxon>
        <taxon>Blastocatellia</taxon>
        <taxon>Blastocatellales</taxon>
        <taxon>Pyrinomonadaceae</taxon>
        <taxon>environmental samples</taxon>
    </lineage>
</organism>
<reference evidence="2" key="1">
    <citation type="submission" date="2020-02" db="EMBL/GenBank/DDBJ databases">
        <authorList>
            <person name="Meier V. D."/>
        </authorList>
    </citation>
    <scope>NUCLEOTIDE SEQUENCE</scope>
    <source>
        <strain evidence="2">AVDCRST_MAG74</strain>
    </source>
</reference>
<feature type="transmembrane region" description="Helical" evidence="1">
    <location>
        <begin position="179"/>
        <end position="198"/>
    </location>
</feature>
<name>A0A6J4PGP0_9BACT</name>